<keyword evidence="1" id="KW-0812">Transmembrane</keyword>
<reference evidence="2" key="2">
    <citation type="submission" date="2020-10" db="EMBL/GenBank/DDBJ databases">
        <authorList>
            <person name="Cooper E.A."/>
            <person name="Brenton Z.W."/>
            <person name="Flinn B.S."/>
            <person name="Jenkins J."/>
            <person name="Shu S."/>
            <person name="Flowers D."/>
            <person name="Luo F."/>
            <person name="Wang Y."/>
            <person name="Xia P."/>
            <person name="Barry K."/>
            <person name="Daum C."/>
            <person name="Lipzen A."/>
            <person name="Yoshinaga Y."/>
            <person name="Schmutz J."/>
            <person name="Saski C."/>
            <person name="Vermerris W."/>
            <person name="Kresovich S."/>
        </authorList>
    </citation>
    <scope>NUCLEOTIDE SEQUENCE</scope>
</reference>
<evidence type="ECO:0000256" key="1">
    <source>
        <dbReference type="SAM" id="Phobius"/>
    </source>
</evidence>
<organism evidence="2 3">
    <name type="scientific">Sorghum bicolor</name>
    <name type="common">Sorghum</name>
    <name type="synonym">Sorghum vulgare</name>
    <dbReference type="NCBI Taxonomy" id="4558"/>
    <lineage>
        <taxon>Eukaryota</taxon>
        <taxon>Viridiplantae</taxon>
        <taxon>Streptophyta</taxon>
        <taxon>Embryophyta</taxon>
        <taxon>Tracheophyta</taxon>
        <taxon>Spermatophyta</taxon>
        <taxon>Magnoliopsida</taxon>
        <taxon>Liliopsida</taxon>
        <taxon>Poales</taxon>
        <taxon>Poaceae</taxon>
        <taxon>PACMAD clade</taxon>
        <taxon>Panicoideae</taxon>
        <taxon>Andropogonodae</taxon>
        <taxon>Andropogoneae</taxon>
        <taxon>Sorghinae</taxon>
        <taxon>Sorghum</taxon>
    </lineage>
</organism>
<feature type="transmembrane region" description="Helical" evidence="1">
    <location>
        <begin position="125"/>
        <end position="145"/>
    </location>
</feature>
<dbReference type="EMBL" id="CM027684">
    <property type="protein sequence ID" value="KAG0529033.1"/>
    <property type="molecule type" value="Genomic_DNA"/>
</dbReference>
<keyword evidence="1" id="KW-1133">Transmembrane helix</keyword>
<evidence type="ECO:0000313" key="2">
    <source>
        <dbReference type="EMBL" id="KAG0529033.1"/>
    </source>
</evidence>
<keyword evidence="1" id="KW-0472">Membrane</keyword>
<reference evidence="2" key="1">
    <citation type="journal article" date="2019" name="BMC Genomics">
        <title>A new reference genome for Sorghum bicolor reveals high levels of sequence similarity between sweet and grain genotypes: implications for the genetics of sugar metabolism.</title>
        <authorList>
            <person name="Cooper E.A."/>
            <person name="Brenton Z.W."/>
            <person name="Flinn B.S."/>
            <person name="Jenkins J."/>
            <person name="Shu S."/>
            <person name="Flowers D."/>
            <person name="Luo F."/>
            <person name="Wang Y."/>
            <person name="Xia P."/>
            <person name="Barry K."/>
            <person name="Daum C."/>
            <person name="Lipzen A."/>
            <person name="Yoshinaga Y."/>
            <person name="Schmutz J."/>
            <person name="Saski C."/>
            <person name="Vermerris W."/>
            <person name="Kresovich S."/>
        </authorList>
    </citation>
    <scope>NUCLEOTIDE SEQUENCE</scope>
</reference>
<feature type="transmembrane region" description="Helical" evidence="1">
    <location>
        <begin position="89"/>
        <end position="113"/>
    </location>
</feature>
<comment type="caution">
    <text evidence="2">The sequence shown here is derived from an EMBL/GenBank/DDBJ whole genome shotgun (WGS) entry which is preliminary data.</text>
</comment>
<gene>
    <name evidence="2" type="ORF">BDA96_05G063600</name>
</gene>
<accession>A0A921UEY3</accession>
<protein>
    <submittedName>
        <fullName evidence="2">Uncharacterized protein</fullName>
    </submittedName>
</protein>
<sequence length="146" mass="15899">MEYWPSHDGYMEHDADPVAWWSPPPNRQWRPIPHPIHGGGSICTPDGAPNPCASPLSLYLAATVDFVVLQSSIRDVLVVYSRCFSSSSFVVAIICFLLFQLLHPNVVVVLLSLRCCSMFSLLQSHVAVGVSCCCSSLFGVVAITCS</sequence>
<evidence type="ECO:0000313" key="3">
    <source>
        <dbReference type="Proteomes" id="UP000807115"/>
    </source>
</evidence>
<dbReference type="Proteomes" id="UP000807115">
    <property type="component" value="Chromosome 5"/>
</dbReference>
<proteinExistence type="predicted"/>
<dbReference type="AlphaFoldDB" id="A0A921UEY3"/>
<name>A0A921UEY3_SORBI</name>